<dbReference type="GO" id="GO:0008270">
    <property type="term" value="F:zinc ion binding"/>
    <property type="evidence" value="ECO:0007669"/>
    <property type="project" value="InterPro"/>
</dbReference>
<evidence type="ECO:0000256" key="5">
    <source>
        <dbReference type="SAM" id="MobiDB-lite"/>
    </source>
</evidence>
<evidence type="ECO:0000313" key="8">
    <source>
        <dbReference type="Proteomes" id="UP001150941"/>
    </source>
</evidence>
<dbReference type="InterPro" id="IPR052400">
    <property type="entry name" value="Zn2-C6_fungal_TF"/>
</dbReference>
<evidence type="ECO:0000256" key="2">
    <source>
        <dbReference type="ARBA" id="ARBA00023125"/>
    </source>
</evidence>
<name>A0A9W9NP76_9EURO</name>
<feature type="region of interest" description="Disordered" evidence="5">
    <location>
        <begin position="1"/>
        <end position="21"/>
    </location>
</feature>
<dbReference type="PANTHER" id="PTHR47657">
    <property type="entry name" value="STEROL REGULATORY ELEMENT-BINDING PROTEIN ECM22"/>
    <property type="match status" value="1"/>
</dbReference>
<dbReference type="InterPro" id="IPR021858">
    <property type="entry name" value="Fun_TF"/>
</dbReference>
<reference evidence="7" key="1">
    <citation type="submission" date="2022-11" db="EMBL/GenBank/DDBJ databases">
        <authorList>
            <person name="Petersen C."/>
        </authorList>
    </citation>
    <scope>NUCLEOTIDE SEQUENCE</scope>
    <source>
        <strain evidence="7">IBT 19713</strain>
    </source>
</reference>
<keyword evidence="4" id="KW-0539">Nucleus</keyword>
<dbReference type="InterPro" id="IPR001138">
    <property type="entry name" value="Zn2Cys6_DnaBD"/>
</dbReference>
<dbReference type="InterPro" id="IPR036864">
    <property type="entry name" value="Zn2-C6_fun-type_DNA-bd_sf"/>
</dbReference>
<dbReference type="Pfam" id="PF00172">
    <property type="entry name" value="Zn_clus"/>
    <property type="match status" value="1"/>
</dbReference>
<dbReference type="GO" id="GO:0000981">
    <property type="term" value="F:DNA-binding transcription factor activity, RNA polymerase II-specific"/>
    <property type="evidence" value="ECO:0007669"/>
    <property type="project" value="InterPro"/>
</dbReference>
<dbReference type="SMART" id="SM00066">
    <property type="entry name" value="GAL4"/>
    <property type="match status" value="1"/>
</dbReference>
<keyword evidence="3" id="KW-0804">Transcription</keyword>
<dbReference type="PROSITE" id="PS50048">
    <property type="entry name" value="ZN2_CY6_FUNGAL_2"/>
    <property type="match status" value="1"/>
</dbReference>
<dbReference type="Proteomes" id="UP001150941">
    <property type="component" value="Unassembled WGS sequence"/>
</dbReference>
<evidence type="ECO:0000313" key="7">
    <source>
        <dbReference type="EMBL" id="KAJ5223612.1"/>
    </source>
</evidence>
<protein>
    <recommendedName>
        <fullName evidence="6">Zn(2)-C6 fungal-type domain-containing protein</fullName>
    </recommendedName>
</protein>
<keyword evidence="2" id="KW-0238">DNA-binding</keyword>
<dbReference type="EMBL" id="JAPQKS010000006">
    <property type="protein sequence ID" value="KAJ5223612.1"/>
    <property type="molecule type" value="Genomic_DNA"/>
</dbReference>
<keyword evidence="1" id="KW-0805">Transcription regulation</keyword>
<evidence type="ECO:0000259" key="6">
    <source>
        <dbReference type="PROSITE" id="PS50048"/>
    </source>
</evidence>
<comment type="caution">
    <text evidence="7">The sequence shown here is derived from an EMBL/GenBank/DDBJ whole genome shotgun (WGS) entry which is preliminary data.</text>
</comment>
<gene>
    <name evidence="7" type="ORF">N7468_008154</name>
</gene>
<sequence>MSSESFSGHTPSVELSSEPGSARQFQTVFRISPGKRQTHIYHSRRPHSKSRSGCLTCKKRRVKCDEQRPKCVRCTKKGVECSYDFELQVSCQKTDYVVSPDSTLFSLSLETLAQRIMHTLDMTSPIGQQMAPRQSLILTAFQQFVNGSTETIPIRALREKMETDMIRISFDNPHLMYTVLAVGMLHLNRFNPSKERSLAETYFWQKAINLYQRELSSNVTQENVDALLSSCMFMGVATVCPENFKTEESWVLTNRPEAMNWLCLQSGLQCILALSKPYISNSIWASAFEEVSQDEGGIFDLGGIQGREGIDPDIAAFCCFDDETTKDNNVYYTPARYLTSLMLLERNKRNAWSSIAEHVPLMISVEDDEARALDTARFRTLRGCQAYDGDDSRKRKLKKQRLRYGLNCAYY</sequence>
<dbReference type="PRINTS" id="PR00755">
    <property type="entry name" value="AFLATOXINBRP"/>
</dbReference>
<organism evidence="7 8">
    <name type="scientific">Penicillium chermesinum</name>
    <dbReference type="NCBI Taxonomy" id="63820"/>
    <lineage>
        <taxon>Eukaryota</taxon>
        <taxon>Fungi</taxon>
        <taxon>Dikarya</taxon>
        <taxon>Ascomycota</taxon>
        <taxon>Pezizomycotina</taxon>
        <taxon>Eurotiomycetes</taxon>
        <taxon>Eurotiomycetidae</taxon>
        <taxon>Eurotiales</taxon>
        <taxon>Aspergillaceae</taxon>
        <taxon>Penicillium</taxon>
    </lineage>
</organism>
<evidence type="ECO:0000256" key="4">
    <source>
        <dbReference type="ARBA" id="ARBA00023242"/>
    </source>
</evidence>
<dbReference type="AlphaFoldDB" id="A0A9W9NP76"/>
<dbReference type="Gene3D" id="4.10.240.10">
    <property type="entry name" value="Zn(2)-C6 fungal-type DNA-binding domain"/>
    <property type="match status" value="1"/>
</dbReference>
<keyword evidence="8" id="KW-1185">Reference proteome</keyword>
<accession>A0A9W9NP76</accession>
<evidence type="ECO:0000256" key="3">
    <source>
        <dbReference type="ARBA" id="ARBA00023163"/>
    </source>
</evidence>
<dbReference type="RefSeq" id="XP_058327795.1">
    <property type="nucleotide sequence ID" value="XM_058477450.1"/>
</dbReference>
<proteinExistence type="predicted"/>
<dbReference type="CDD" id="cd00067">
    <property type="entry name" value="GAL4"/>
    <property type="match status" value="1"/>
</dbReference>
<dbReference type="PROSITE" id="PS00463">
    <property type="entry name" value="ZN2_CY6_FUNGAL_1"/>
    <property type="match status" value="1"/>
</dbReference>
<evidence type="ECO:0000256" key="1">
    <source>
        <dbReference type="ARBA" id="ARBA00023015"/>
    </source>
</evidence>
<feature type="domain" description="Zn(2)-C6 fungal-type" evidence="6">
    <location>
        <begin position="53"/>
        <end position="83"/>
    </location>
</feature>
<dbReference type="OrthoDB" id="416217at2759"/>
<dbReference type="GeneID" id="83204753"/>
<dbReference type="GO" id="GO:0003677">
    <property type="term" value="F:DNA binding"/>
    <property type="evidence" value="ECO:0007669"/>
    <property type="project" value="UniProtKB-KW"/>
</dbReference>
<reference evidence="7" key="2">
    <citation type="journal article" date="2023" name="IMA Fungus">
        <title>Comparative genomic study of the Penicillium genus elucidates a diverse pangenome and 15 lateral gene transfer events.</title>
        <authorList>
            <person name="Petersen C."/>
            <person name="Sorensen T."/>
            <person name="Nielsen M.R."/>
            <person name="Sondergaard T.E."/>
            <person name="Sorensen J.L."/>
            <person name="Fitzpatrick D.A."/>
            <person name="Frisvad J.C."/>
            <person name="Nielsen K.L."/>
        </authorList>
    </citation>
    <scope>NUCLEOTIDE SEQUENCE</scope>
    <source>
        <strain evidence="7">IBT 19713</strain>
    </source>
</reference>
<dbReference type="PANTHER" id="PTHR47657:SF15">
    <property type="entry name" value="ZN(II)2CYS6 TRANSCRIPTION FACTOR (EUROFUNG)"/>
    <property type="match status" value="1"/>
</dbReference>
<dbReference type="SUPFAM" id="SSF57701">
    <property type="entry name" value="Zn2/Cys6 DNA-binding domain"/>
    <property type="match status" value="1"/>
</dbReference>
<dbReference type="Pfam" id="PF11951">
    <property type="entry name" value="Fungal_trans_2"/>
    <property type="match status" value="1"/>
</dbReference>